<evidence type="ECO:0000256" key="1">
    <source>
        <dbReference type="ARBA" id="ARBA00006886"/>
    </source>
</evidence>
<dbReference type="EMBL" id="JBFXLS010000175">
    <property type="protein sequence ID" value="KAL2812554.1"/>
    <property type="molecule type" value="Genomic_DNA"/>
</dbReference>
<dbReference type="InterPro" id="IPR029058">
    <property type="entry name" value="AB_hydrolase_fold"/>
</dbReference>
<dbReference type="PANTHER" id="PTHR32268">
    <property type="entry name" value="HOMOSERINE O-ACETYLTRANSFERASE"/>
    <property type="match status" value="1"/>
</dbReference>
<evidence type="ECO:0000313" key="3">
    <source>
        <dbReference type="EMBL" id="KAL2812554.1"/>
    </source>
</evidence>
<dbReference type="PANTHER" id="PTHR32268:SF15">
    <property type="entry name" value="HOMOSERINE ACETYLTRANSFERASE FAMILY PROTEIN (AFU_ORTHOLOGUE AFUA_1G15350)"/>
    <property type="match status" value="1"/>
</dbReference>
<gene>
    <name evidence="3" type="ORF">BDW59DRAFT_178591</name>
</gene>
<feature type="domain" description="AB hydrolase-1" evidence="2">
    <location>
        <begin position="65"/>
        <end position="152"/>
    </location>
</feature>
<dbReference type="SUPFAM" id="SSF53474">
    <property type="entry name" value="alpha/beta-Hydrolases"/>
    <property type="match status" value="1"/>
</dbReference>
<organism evidence="3 4">
    <name type="scientific">Aspergillus cavernicola</name>
    <dbReference type="NCBI Taxonomy" id="176166"/>
    <lineage>
        <taxon>Eukaryota</taxon>
        <taxon>Fungi</taxon>
        <taxon>Dikarya</taxon>
        <taxon>Ascomycota</taxon>
        <taxon>Pezizomycotina</taxon>
        <taxon>Eurotiomycetes</taxon>
        <taxon>Eurotiomycetidae</taxon>
        <taxon>Eurotiales</taxon>
        <taxon>Aspergillaceae</taxon>
        <taxon>Aspergillus</taxon>
        <taxon>Aspergillus subgen. Nidulantes</taxon>
    </lineage>
</organism>
<dbReference type="Proteomes" id="UP001610335">
    <property type="component" value="Unassembled WGS sequence"/>
</dbReference>
<comment type="similarity">
    <text evidence="1">Belongs to the AB hydrolase superfamily. MetX family.</text>
</comment>
<keyword evidence="3" id="KW-0378">Hydrolase</keyword>
<dbReference type="InterPro" id="IPR008220">
    <property type="entry name" value="HAT_MetX-like"/>
</dbReference>
<comment type="caution">
    <text evidence="3">The sequence shown here is derived from an EMBL/GenBank/DDBJ whole genome shotgun (WGS) entry which is preliminary data.</text>
</comment>
<reference evidence="3 4" key="1">
    <citation type="submission" date="2024-07" db="EMBL/GenBank/DDBJ databases">
        <title>Section-level genome sequencing and comparative genomics of Aspergillus sections Usti and Cavernicolus.</title>
        <authorList>
            <consortium name="Lawrence Berkeley National Laboratory"/>
            <person name="Nybo J.L."/>
            <person name="Vesth T.C."/>
            <person name="Theobald S."/>
            <person name="Frisvad J.C."/>
            <person name="Larsen T.O."/>
            <person name="Kjaerboelling I."/>
            <person name="Rothschild-Mancinelli K."/>
            <person name="Lyhne E.K."/>
            <person name="Kogle M.E."/>
            <person name="Barry K."/>
            <person name="Clum A."/>
            <person name="Na H."/>
            <person name="Ledsgaard L."/>
            <person name="Lin J."/>
            <person name="Lipzen A."/>
            <person name="Kuo A."/>
            <person name="Riley R."/>
            <person name="Mondo S."/>
            <person name="LaButti K."/>
            <person name="Haridas S."/>
            <person name="Pangalinan J."/>
            <person name="Salamov A.A."/>
            <person name="Simmons B.A."/>
            <person name="Magnuson J.K."/>
            <person name="Chen J."/>
            <person name="Drula E."/>
            <person name="Henrissat B."/>
            <person name="Wiebenga A."/>
            <person name="Lubbers R.J."/>
            <person name="Gomes A.C."/>
            <person name="Makela M.R."/>
            <person name="Stajich J."/>
            <person name="Grigoriev I.V."/>
            <person name="Mortensen U.H."/>
            <person name="De vries R.P."/>
            <person name="Baker S.E."/>
            <person name="Andersen M.R."/>
        </authorList>
    </citation>
    <scope>NUCLEOTIDE SEQUENCE [LARGE SCALE GENOMIC DNA]</scope>
    <source>
        <strain evidence="3 4">CBS 600.67</strain>
    </source>
</reference>
<dbReference type="GO" id="GO:0016787">
    <property type="term" value="F:hydrolase activity"/>
    <property type="evidence" value="ECO:0007669"/>
    <property type="project" value="UniProtKB-KW"/>
</dbReference>
<sequence>MFSSNTDIQFYDLKNFTFTQGTTLPSVRLAYQIFNPKAAKTALIPTCFRGRISTTLNFCTGALYDYKVIVVALFGNGESSSPSNTPNFPKRLDYRDCVRAQHALVTMHLGLDHLDTVLGFSMGGQCAYHWIAMHPMMVGNAVIICSSARTSLHNIQFLEGPKAALVNSADYVDGSSRIQGQVPLRGLHAFGTAYSAWLTSAEWFEQELFQAQGYANRQAWADDVGRKRYEDWHPEDLLVMLDMWQRGDVRVAVNLRGENLSLEEALAEFKTRILLMPCLTDQYFKKEVSEREATHLPHGHLAVIPSVWGHLAGSGCNSEDNRWMERRIADFLQET</sequence>
<keyword evidence="4" id="KW-1185">Reference proteome</keyword>
<protein>
    <submittedName>
        <fullName evidence="3">Alpha/Beta hydrolase protein</fullName>
    </submittedName>
</protein>
<dbReference type="Pfam" id="PF00561">
    <property type="entry name" value="Abhydrolase_1"/>
    <property type="match status" value="1"/>
</dbReference>
<evidence type="ECO:0000259" key="2">
    <source>
        <dbReference type="Pfam" id="PF00561"/>
    </source>
</evidence>
<evidence type="ECO:0000313" key="4">
    <source>
        <dbReference type="Proteomes" id="UP001610335"/>
    </source>
</evidence>
<accession>A0ABR4HAQ8</accession>
<dbReference type="InterPro" id="IPR000073">
    <property type="entry name" value="AB_hydrolase_1"/>
</dbReference>
<proteinExistence type="inferred from homology"/>
<name>A0ABR4HAQ8_9EURO</name>
<dbReference type="Gene3D" id="3.40.50.1820">
    <property type="entry name" value="alpha/beta hydrolase"/>
    <property type="match status" value="1"/>
</dbReference>